<dbReference type="Proteomes" id="UP001159364">
    <property type="component" value="Linkage Group LG08"/>
</dbReference>
<evidence type="ECO:0000256" key="6">
    <source>
        <dbReference type="ARBA" id="ARBA00023065"/>
    </source>
</evidence>
<keyword evidence="4" id="KW-0813">Transport</keyword>
<keyword evidence="6" id="KW-0406">Ion transport</keyword>
<sequence length="135" mass="15202">MAATASNNYATALTEVAKSSNTLQATYADVKKIEKLFSEPQVFDFFGQVIDEIAKSLELQPHTVNFLSILVESKRVEIIKDIVREFEMVYNKLANMELAIHLAQVAKQVQKLTRAKNVRIKTMIDPSLLAAFTVR</sequence>
<gene>
    <name evidence="9" type="ORF">K2173_018273</name>
</gene>
<keyword evidence="5" id="KW-0375">Hydrogen ion transport</keyword>
<organism evidence="9 10">
    <name type="scientific">Erythroxylum novogranatense</name>
    <dbReference type="NCBI Taxonomy" id="1862640"/>
    <lineage>
        <taxon>Eukaryota</taxon>
        <taxon>Viridiplantae</taxon>
        <taxon>Streptophyta</taxon>
        <taxon>Embryophyta</taxon>
        <taxon>Tracheophyta</taxon>
        <taxon>Spermatophyta</taxon>
        <taxon>Magnoliopsida</taxon>
        <taxon>eudicotyledons</taxon>
        <taxon>Gunneridae</taxon>
        <taxon>Pentapetalae</taxon>
        <taxon>rosids</taxon>
        <taxon>fabids</taxon>
        <taxon>Malpighiales</taxon>
        <taxon>Erythroxylaceae</taxon>
        <taxon>Erythroxylum</taxon>
    </lineage>
</organism>
<dbReference type="PANTHER" id="PTHR11910">
    <property type="entry name" value="ATP SYNTHASE DELTA CHAIN"/>
    <property type="match status" value="1"/>
</dbReference>
<evidence type="ECO:0000256" key="7">
    <source>
        <dbReference type="ARBA" id="ARBA00023136"/>
    </source>
</evidence>
<proteinExistence type="inferred from homology"/>
<dbReference type="InterPro" id="IPR026015">
    <property type="entry name" value="ATP_synth_OSCP/delta_N_sf"/>
</dbReference>
<keyword evidence="10" id="KW-1185">Reference proteome</keyword>
<comment type="similarity">
    <text evidence="2">Belongs to the ATPase delta chain family.</text>
</comment>
<keyword evidence="7" id="KW-0472">Membrane</keyword>
<evidence type="ECO:0000256" key="4">
    <source>
        <dbReference type="ARBA" id="ARBA00022448"/>
    </source>
</evidence>
<keyword evidence="8" id="KW-0066">ATP synthesis</keyword>
<dbReference type="GO" id="GO:0016020">
    <property type="term" value="C:membrane"/>
    <property type="evidence" value="ECO:0007669"/>
    <property type="project" value="UniProtKB-SubCell"/>
</dbReference>
<dbReference type="EMBL" id="JAIWQS010000008">
    <property type="protein sequence ID" value="KAJ8899299.1"/>
    <property type="molecule type" value="Genomic_DNA"/>
</dbReference>
<evidence type="ECO:0008006" key="11">
    <source>
        <dbReference type="Google" id="ProtNLM"/>
    </source>
</evidence>
<reference evidence="9 10" key="1">
    <citation type="submission" date="2021-09" db="EMBL/GenBank/DDBJ databases">
        <title>Genomic insights and catalytic innovation underlie evolution of tropane alkaloids biosynthesis.</title>
        <authorList>
            <person name="Wang Y.-J."/>
            <person name="Tian T."/>
            <person name="Huang J.-P."/>
            <person name="Huang S.-X."/>
        </authorList>
    </citation>
    <scope>NUCLEOTIDE SEQUENCE [LARGE SCALE GENOMIC DNA]</scope>
    <source>
        <strain evidence="9">KIB-2018</strain>
        <tissue evidence="9">Leaf</tissue>
    </source>
</reference>
<evidence type="ECO:0000256" key="1">
    <source>
        <dbReference type="ARBA" id="ARBA00004370"/>
    </source>
</evidence>
<dbReference type="Pfam" id="PF00213">
    <property type="entry name" value="OSCP"/>
    <property type="match status" value="1"/>
</dbReference>
<evidence type="ECO:0000256" key="2">
    <source>
        <dbReference type="ARBA" id="ARBA00007046"/>
    </source>
</evidence>
<comment type="caution">
    <text evidence="9">The sequence shown here is derived from an EMBL/GenBank/DDBJ whole genome shotgun (WGS) entry which is preliminary data.</text>
</comment>
<name>A0AAV8U9Z2_9ROSI</name>
<comment type="subcellular location">
    <subcellularLocation>
        <location evidence="1">Membrane</location>
    </subcellularLocation>
</comment>
<dbReference type="InterPro" id="IPR000711">
    <property type="entry name" value="ATPase_OSCP/dsu"/>
</dbReference>
<evidence type="ECO:0000256" key="5">
    <source>
        <dbReference type="ARBA" id="ARBA00022781"/>
    </source>
</evidence>
<protein>
    <recommendedName>
        <fullName evidence="11">F-type ATPase subunit delta</fullName>
    </recommendedName>
</protein>
<comment type="subunit">
    <text evidence="3">F-type ATPases have 2 components, CF(1) - the catalytic core - and CF(0) - the membrane proton channel. CF(1) has five subunits: alpha(3), beta(3), gamma(1), delta(1), epsilon(1). CF(0) has three main subunits: a, b and c.</text>
</comment>
<dbReference type="Gene3D" id="1.10.520.20">
    <property type="entry name" value="N-terminal domain of the delta subunit of the F1F0-ATP synthase"/>
    <property type="match status" value="1"/>
</dbReference>
<dbReference type="GO" id="GO:0046933">
    <property type="term" value="F:proton-transporting ATP synthase activity, rotational mechanism"/>
    <property type="evidence" value="ECO:0007669"/>
    <property type="project" value="InterPro"/>
</dbReference>
<evidence type="ECO:0000313" key="10">
    <source>
        <dbReference type="Proteomes" id="UP001159364"/>
    </source>
</evidence>
<dbReference type="AlphaFoldDB" id="A0AAV8U9Z2"/>
<evidence type="ECO:0000256" key="3">
    <source>
        <dbReference type="ARBA" id="ARBA00011648"/>
    </source>
</evidence>
<dbReference type="SUPFAM" id="SSF47928">
    <property type="entry name" value="N-terminal domain of the delta subunit of the F1F0-ATP synthase"/>
    <property type="match status" value="1"/>
</dbReference>
<evidence type="ECO:0000313" key="9">
    <source>
        <dbReference type="EMBL" id="KAJ8899299.1"/>
    </source>
</evidence>
<evidence type="ECO:0000256" key="8">
    <source>
        <dbReference type="ARBA" id="ARBA00023310"/>
    </source>
</evidence>
<accession>A0AAV8U9Z2</accession>